<name>A0ABR5MHI9_9BACI</name>
<feature type="domain" description="6-phospho-N-acetylmuramidase N-terminal" evidence="2">
    <location>
        <begin position="2"/>
        <end position="232"/>
    </location>
</feature>
<keyword evidence="4" id="KW-1185">Reference proteome</keyword>
<dbReference type="InterPro" id="IPR017853">
    <property type="entry name" value="GH"/>
</dbReference>
<dbReference type="Gene3D" id="3.20.20.70">
    <property type="entry name" value="Aldolase class I"/>
    <property type="match status" value="1"/>
</dbReference>
<dbReference type="InterPro" id="IPR008589">
    <property type="entry name" value="MupG"/>
</dbReference>
<dbReference type="PANTHER" id="PTHR38435">
    <property type="match status" value="1"/>
</dbReference>
<dbReference type="InterPro" id="IPR029000">
    <property type="entry name" value="Cyclophilin-like_dom_sf"/>
</dbReference>
<accession>A0ABR5MHI9</accession>
<dbReference type="Pfam" id="PF19200">
    <property type="entry name" value="MupG_N"/>
    <property type="match status" value="1"/>
</dbReference>
<evidence type="ECO:0000313" key="3">
    <source>
        <dbReference type="EMBL" id="KPH73460.1"/>
    </source>
</evidence>
<dbReference type="InterPro" id="IPR013785">
    <property type="entry name" value="Aldolase_TIM"/>
</dbReference>
<proteinExistence type="predicted"/>
<dbReference type="SUPFAM" id="SSF50891">
    <property type="entry name" value="Cyclophilin-like"/>
    <property type="match status" value="1"/>
</dbReference>
<evidence type="ECO:0000313" key="4">
    <source>
        <dbReference type="Proteomes" id="UP000037854"/>
    </source>
</evidence>
<evidence type="ECO:0000259" key="1">
    <source>
        <dbReference type="Pfam" id="PF05913"/>
    </source>
</evidence>
<dbReference type="InterPro" id="IPR043797">
    <property type="entry name" value="MupG_N"/>
</dbReference>
<dbReference type="InterPro" id="IPR043894">
    <property type="entry name" value="MupG_C"/>
</dbReference>
<organism evidence="3 4">
    <name type="scientific">Oceanobacillus caeni</name>
    <dbReference type="NCBI Taxonomy" id="405946"/>
    <lineage>
        <taxon>Bacteria</taxon>
        <taxon>Bacillati</taxon>
        <taxon>Bacillota</taxon>
        <taxon>Bacilli</taxon>
        <taxon>Bacillales</taxon>
        <taxon>Bacillaceae</taxon>
        <taxon>Oceanobacillus</taxon>
    </lineage>
</organism>
<dbReference type="EMBL" id="LGTK01000047">
    <property type="protein sequence ID" value="KPH73460.1"/>
    <property type="molecule type" value="Genomic_DNA"/>
</dbReference>
<dbReference type="RefSeq" id="WP_060668823.1">
    <property type="nucleotide sequence ID" value="NZ_LGTK01000047.1"/>
</dbReference>
<protein>
    <submittedName>
        <fullName evidence="3">Cell surface protein</fullName>
    </submittedName>
</protein>
<dbReference type="Pfam" id="PF05913">
    <property type="entry name" value="MupG_C"/>
    <property type="match status" value="1"/>
</dbReference>
<feature type="domain" description="6-phospho-N-acetylmuramidase C-terminal" evidence="1">
    <location>
        <begin position="256"/>
        <end position="352"/>
    </location>
</feature>
<gene>
    <name evidence="3" type="ORF">AFL42_12565</name>
</gene>
<comment type="caution">
    <text evidence="3">The sequence shown here is derived from an EMBL/GenBank/DDBJ whole genome shotgun (WGS) entry which is preliminary data.</text>
</comment>
<dbReference type="PANTHER" id="PTHR38435:SF2">
    <property type="entry name" value="DUF871 DOMAIN-CONTAINING PROTEIN"/>
    <property type="match status" value="1"/>
</dbReference>
<evidence type="ECO:0000259" key="2">
    <source>
        <dbReference type="Pfam" id="PF19200"/>
    </source>
</evidence>
<dbReference type="SUPFAM" id="SSF51445">
    <property type="entry name" value="(Trans)glycosidases"/>
    <property type="match status" value="1"/>
</dbReference>
<reference evidence="3 4" key="1">
    <citation type="submission" date="2015-07" db="EMBL/GenBank/DDBJ databases">
        <title>High-quality draft genome sequence of Oceanobacillus caeni HM6, a bacillus isolated from a human feces.</title>
        <authorList>
            <person name="Kumar J."/>
            <person name="Verma M.K."/>
            <person name="Pandey R."/>
            <person name="Bhambi M."/>
            <person name="Chauhan N."/>
        </authorList>
    </citation>
    <scope>NUCLEOTIDE SEQUENCE [LARGE SCALE GENOMIC DNA]</scope>
    <source>
        <strain evidence="3 4">HM6</strain>
    </source>
</reference>
<sequence length="360" mass="40994">MLGISIYLSNQSITEQETYIKKMNQLGFSSIFTSLHIPEDDPNMYKERLLALGKLAIKYNMELICDISPKSLNYLRLSWENAHELKNFGITGLRVDYGVAVETIAKLSNQMAIALNASTITQQDIEQLRNHGANFTSIEAWHNYYPRPETGLALEDFNEKNRWLKSEGIKVMAFIPGDGEKRGPLFEGLPTIEEQRRQSTFSSFLEFESNKWVDKILIGDPSISEASMKQFAKYKEGIVLLRADYFGGDEYIYDRLETKQTNRQDAARDVIRSTESRQYGLTGDYPVKPENTIARKAGSITIDNEKYGRYQGEIQITKRNLPADDKVNVIGQVIKEDRAILPFIKGGICFQIEWVASKGD</sequence>
<dbReference type="Proteomes" id="UP000037854">
    <property type="component" value="Unassembled WGS sequence"/>
</dbReference>
<dbReference type="Gene3D" id="2.40.100.10">
    <property type="entry name" value="Cyclophilin-like"/>
    <property type="match status" value="1"/>
</dbReference>